<dbReference type="PANTHER" id="PTHR43875:SF1">
    <property type="entry name" value="OSMOPROTECTIVE COMPOUNDS UPTAKE ATP-BINDING PROTEIN GGTA"/>
    <property type="match status" value="1"/>
</dbReference>
<dbReference type="InterPro" id="IPR003593">
    <property type="entry name" value="AAA+_ATPase"/>
</dbReference>
<sequence>MAQVTLENVGKHYNAVEAVRDFSLDIADGEFVVLVGPSGCGKSTTLRMIAGLEDITTGTISIEGRVVNDDHPKDRDIAMVFQNYALYPHMTVSQNMAFTLKLRKTPKDEIARRVRTTAAMLGIENLLSRKPRQLSGGQRQRVALGRAIVRQPKAFLFDEPLSNLDAKLRVTTRAELKALHQRLKTTTIYVTHDQEEAMTLGDRIIVMADGVIQQQGTPFEVYRHPINRFVASFIGTPPMNFVEGSIMQDEDGLRFESEGGQVRLRLDAAHASTLRAALGLPTILGLRPQAMTLAKAETPGRTIRAAASVIELLGDQMDVLCTIGEVSLIARVRAEPGVSTGDTVLLTVEPDRLHFFAPGEFGQSLLTPHETAVAAQ</sequence>
<evidence type="ECO:0000256" key="3">
    <source>
        <dbReference type="ARBA" id="ARBA00022840"/>
    </source>
</evidence>
<dbReference type="InterPro" id="IPR047641">
    <property type="entry name" value="ABC_transpr_MalK/UgpC-like"/>
</dbReference>
<dbReference type="GO" id="GO:0008643">
    <property type="term" value="P:carbohydrate transport"/>
    <property type="evidence" value="ECO:0007669"/>
    <property type="project" value="InterPro"/>
</dbReference>
<dbReference type="FunFam" id="3.40.50.300:FF:000042">
    <property type="entry name" value="Maltose/maltodextrin ABC transporter, ATP-binding protein"/>
    <property type="match status" value="1"/>
</dbReference>
<evidence type="ECO:0000256" key="1">
    <source>
        <dbReference type="ARBA" id="ARBA00022448"/>
    </source>
</evidence>
<feature type="domain" description="ABC transporter" evidence="4">
    <location>
        <begin position="4"/>
        <end position="234"/>
    </location>
</feature>
<evidence type="ECO:0000313" key="5">
    <source>
        <dbReference type="EMBL" id="VAX42417.1"/>
    </source>
</evidence>
<proteinExistence type="predicted"/>
<dbReference type="Gene3D" id="2.40.50.100">
    <property type="match status" value="1"/>
</dbReference>
<evidence type="ECO:0000256" key="2">
    <source>
        <dbReference type="ARBA" id="ARBA00022741"/>
    </source>
</evidence>
<dbReference type="CDD" id="cd03301">
    <property type="entry name" value="ABC_MalK_N"/>
    <property type="match status" value="1"/>
</dbReference>
<dbReference type="AlphaFoldDB" id="A0A3B1E905"/>
<dbReference type="PROSITE" id="PS00211">
    <property type="entry name" value="ABC_TRANSPORTER_1"/>
    <property type="match status" value="1"/>
</dbReference>
<dbReference type="Pfam" id="PF00005">
    <property type="entry name" value="ABC_tran"/>
    <property type="match status" value="1"/>
</dbReference>
<dbReference type="EMBL" id="UOGK01000686">
    <property type="protein sequence ID" value="VAX42417.1"/>
    <property type="molecule type" value="Genomic_DNA"/>
</dbReference>
<gene>
    <name evidence="5" type="ORF">MNBD_PLANCTO03-647</name>
</gene>
<dbReference type="Pfam" id="PF17912">
    <property type="entry name" value="OB_MalK"/>
    <property type="match status" value="1"/>
</dbReference>
<dbReference type="InterPro" id="IPR008995">
    <property type="entry name" value="Mo/tungstate-bd_C_term_dom"/>
</dbReference>
<reference evidence="5" key="1">
    <citation type="submission" date="2018-06" db="EMBL/GenBank/DDBJ databases">
        <authorList>
            <person name="Zhirakovskaya E."/>
        </authorList>
    </citation>
    <scope>NUCLEOTIDE SEQUENCE</scope>
</reference>
<dbReference type="InterPro" id="IPR003439">
    <property type="entry name" value="ABC_transporter-like_ATP-bd"/>
</dbReference>
<dbReference type="GO" id="GO:0055052">
    <property type="term" value="C:ATP-binding cassette (ABC) transporter complex, substrate-binding subunit-containing"/>
    <property type="evidence" value="ECO:0007669"/>
    <property type="project" value="TreeGrafter"/>
</dbReference>
<dbReference type="SUPFAM" id="SSF50331">
    <property type="entry name" value="MOP-like"/>
    <property type="match status" value="1"/>
</dbReference>
<dbReference type="Gene3D" id="2.40.50.140">
    <property type="entry name" value="Nucleic acid-binding proteins"/>
    <property type="match status" value="1"/>
</dbReference>
<evidence type="ECO:0000259" key="4">
    <source>
        <dbReference type="PROSITE" id="PS50893"/>
    </source>
</evidence>
<dbReference type="SMART" id="SM00382">
    <property type="entry name" value="AAA"/>
    <property type="match status" value="1"/>
</dbReference>
<dbReference type="GO" id="GO:0140359">
    <property type="term" value="F:ABC-type transporter activity"/>
    <property type="evidence" value="ECO:0007669"/>
    <property type="project" value="InterPro"/>
</dbReference>
<dbReference type="PANTHER" id="PTHR43875">
    <property type="entry name" value="MALTODEXTRIN IMPORT ATP-BINDING PROTEIN MSMX"/>
    <property type="match status" value="1"/>
</dbReference>
<keyword evidence="1" id="KW-0813">Transport</keyword>
<dbReference type="InterPro" id="IPR017871">
    <property type="entry name" value="ABC_transporter-like_CS"/>
</dbReference>
<keyword evidence="3 5" id="KW-0067">ATP-binding</keyword>
<dbReference type="GO" id="GO:0016887">
    <property type="term" value="F:ATP hydrolysis activity"/>
    <property type="evidence" value="ECO:0007669"/>
    <property type="project" value="InterPro"/>
</dbReference>
<protein>
    <submittedName>
        <fullName evidence="5">Glycerol-3-phosphate ABC transporter, ATP-binding protein UgpC (TC 3.A.1.1.3)</fullName>
    </submittedName>
</protein>
<dbReference type="InterPro" id="IPR012340">
    <property type="entry name" value="NA-bd_OB-fold"/>
</dbReference>
<dbReference type="NCBIfam" id="NF008653">
    <property type="entry name" value="PRK11650.1"/>
    <property type="match status" value="1"/>
</dbReference>
<name>A0A3B1E905_9ZZZZ</name>
<accession>A0A3B1E905</accession>
<organism evidence="5">
    <name type="scientific">hydrothermal vent metagenome</name>
    <dbReference type="NCBI Taxonomy" id="652676"/>
    <lineage>
        <taxon>unclassified sequences</taxon>
        <taxon>metagenomes</taxon>
        <taxon>ecological metagenomes</taxon>
    </lineage>
</organism>
<dbReference type="SUPFAM" id="SSF52540">
    <property type="entry name" value="P-loop containing nucleoside triphosphate hydrolases"/>
    <property type="match status" value="1"/>
</dbReference>
<dbReference type="InterPro" id="IPR040582">
    <property type="entry name" value="OB_MalK-like"/>
</dbReference>
<dbReference type="GO" id="GO:0005524">
    <property type="term" value="F:ATP binding"/>
    <property type="evidence" value="ECO:0007669"/>
    <property type="project" value="UniProtKB-KW"/>
</dbReference>
<dbReference type="Gene3D" id="3.40.50.300">
    <property type="entry name" value="P-loop containing nucleotide triphosphate hydrolases"/>
    <property type="match status" value="1"/>
</dbReference>
<keyword evidence="2" id="KW-0547">Nucleotide-binding</keyword>
<dbReference type="InterPro" id="IPR027417">
    <property type="entry name" value="P-loop_NTPase"/>
</dbReference>
<dbReference type="PROSITE" id="PS50893">
    <property type="entry name" value="ABC_TRANSPORTER_2"/>
    <property type="match status" value="1"/>
</dbReference>
<dbReference type="InterPro" id="IPR015855">
    <property type="entry name" value="ABC_transpr_MalK-like"/>
</dbReference>